<dbReference type="Proteomes" id="UP000069902">
    <property type="component" value="Chromosome cPNK"/>
</dbReference>
<feature type="active site" description="Charge relay system" evidence="10">
    <location>
        <position position="77"/>
    </location>
</feature>
<dbReference type="InParanoid" id="A0A0U5CQI2"/>
<dbReference type="GO" id="GO:0050567">
    <property type="term" value="F:glutaminyl-tRNA synthase (glutamine-hydrolyzing) activity"/>
    <property type="evidence" value="ECO:0007669"/>
    <property type="project" value="UniProtKB-UniRule"/>
</dbReference>
<comment type="catalytic activity">
    <reaction evidence="9 10">
        <text>L-glutamyl-tRNA(Gln) + L-glutamine + ATP + H2O = L-glutaminyl-tRNA(Gln) + L-glutamate + ADP + phosphate + H(+)</text>
        <dbReference type="Rhea" id="RHEA:17521"/>
        <dbReference type="Rhea" id="RHEA-COMP:9681"/>
        <dbReference type="Rhea" id="RHEA-COMP:9684"/>
        <dbReference type="ChEBI" id="CHEBI:15377"/>
        <dbReference type="ChEBI" id="CHEBI:15378"/>
        <dbReference type="ChEBI" id="CHEBI:29985"/>
        <dbReference type="ChEBI" id="CHEBI:30616"/>
        <dbReference type="ChEBI" id="CHEBI:43474"/>
        <dbReference type="ChEBI" id="CHEBI:58359"/>
        <dbReference type="ChEBI" id="CHEBI:78520"/>
        <dbReference type="ChEBI" id="CHEBI:78521"/>
        <dbReference type="ChEBI" id="CHEBI:456216"/>
        <dbReference type="EC" id="6.3.5.7"/>
    </reaction>
</comment>
<dbReference type="InterPro" id="IPR023631">
    <property type="entry name" value="Amidase_dom"/>
</dbReference>
<dbReference type="GO" id="GO:0016740">
    <property type="term" value="F:transferase activity"/>
    <property type="evidence" value="ECO:0007669"/>
    <property type="project" value="UniProtKB-KW"/>
</dbReference>
<dbReference type="NCBIfam" id="TIGR00132">
    <property type="entry name" value="gatA"/>
    <property type="match status" value="1"/>
</dbReference>
<feature type="domain" description="Amidase" evidence="11">
    <location>
        <begin position="23"/>
        <end position="463"/>
    </location>
</feature>
<sequence length="489" mass="53226">MYKFSAIGIRDQFIRGYVTAVSITQYYLDRIAKYDSKIGSFLTIYGDKALERAQELDKKRQAGQPLGKLAGIPIGIKDNILVKGEITTCGSKFLTNFRAPYQASVIEQLLAEGAVIIGKTNMDEFAMGSSTENSALQKTSNPWNLNCTPGGSSGGSAAAVAGRLCPLSLGSDTGGSVRLPAAFCGVVGFKPTYGRVSRFGLVAYGSSLDQIGPLATNTVDTALLMEVIGRHCPKDSTSIALGPEEYLSQFKDSIAGMKIGVPWQFLDSLAEEPKKVFQESINLMKQLGAEIVDIDLSILKYSIAVYYILATAEASTNLARFDGIRYGQRSPRAKTLEEVYDFSKEEGFGPEVKRRIMLGTFVLSSGYQDAYYKKAQKVRTLILRSYREAFAACDLIASPVSPFAAFEIGAIKDPLQMYLEDIYTIGINLAGLPAISIPNGFSKDGKPMGLQLIGPQKQDRRVLNAAYVLEKYLPFQDAIPELVKEEISA</sequence>
<keyword evidence="12" id="KW-0808">Transferase</keyword>
<evidence type="ECO:0000256" key="7">
    <source>
        <dbReference type="ARBA" id="ARBA00022840"/>
    </source>
</evidence>
<evidence type="ECO:0000256" key="9">
    <source>
        <dbReference type="ARBA" id="ARBA00047407"/>
    </source>
</evidence>
<protein>
    <recommendedName>
        <fullName evidence="4 10">Glutamyl-tRNA(Gln) amidotransferase subunit A</fullName>
        <shortName evidence="10">Glu-ADT subunit A</shortName>
        <ecNumber evidence="3 10">6.3.5.7</ecNumber>
    </recommendedName>
</protein>
<keyword evidence="7 10" id="KW-0067">ATP-binding</keyword>
<comment type="similarity">
    <text evidence="1 10">Belongs to the amidase family. GatA subfamily.</text>
</comment>
<dbReference type="EC" id="6.3.5.7" evidence="3 10"/>
<evidence type="ECO:0000256" key="4">
    <source>
        <dbReference type="ARBA" id="ARBA00014428"/>
    </source>
</evidence>
<dbReference type="InterPro" id="IPR036928">
    <property type="entry name" value="AS_sf"/>
</dbReference>
<dbReference type="SUPFAM" id="SSF75304">
    <property type="entry name" value="Amidase signature (AS) enzymes"/>
    <property type="match status" value="1"/>
</dbReference>
<keyword evidence="8 10" id="KW-0648">Protein biosynthesis</keyword>
<dbReference type="GO" id="GO:0006412">
    <property type="term" value="P:translation"/>
    <property type="evidence" value="ECO:0007669"/>
    <property type="project" value="UniProtKB-UniRule"/>
</dbReference>
<dbReference type="Gene3D" id="3.90.1300.10">
    <property type="entry name" value="Amidase signature (AS) domain"/>
    <property type="match status" value="1"/>
</dbReference>
<dbReference type="InterPro" id="IPR000120">
    <property type="entry name" value="Amidase"/>
</dbReference>
<comment type="function">
    <text evidence="10">Allows the formation of correctly charged Gln-tRNA(Gln) through the transamidation of misacylated Glu-tRNA(Gln) in organisms which lack glutaminyl-tRNA synthetase. The reaction takes place in the presence of glutamine and ATP through an activated gamma-phospho-Glu-tRNA(Gln).</text>
</comment>
<evidence type="ECO:0000256" key="6">
    <source>
        <dbReference type="ARBA" id="ARBA00022741"/>
    </source>
</evidence>
<organism evidence="12 13">
    <name type="scientific">Candidatus Protochlamydia naegleriophila</name>
    <dbReference type="NCBI Taxonomy" id="389348"/>
    <lineage>
        <taxon>Bacteria</taxon>
        <taxon>Pseudomonadati</taxon>
        <taxon>Chlamydiota</taxon>
        <taxon>Chlamydiia</taxon>
        <taxon>Parachlamydiales</taxon>
        <taxon>Parachlamydiaceae</taxon>
        <taxon>Candidatus Protochlamydia</taxon>
    </lineage>
</organism>
<keyword evidence="13" id="KW-1185">Reference proteome</keyword>
<evidence type="ECO:0000256" key="5">
    <source>
        <dbReference type="ARBA" id="ARBA00022598"/>
    </source>
</evidence>
<evidence type="ECO:0000259" key="11">
    <source>
        <dbReference type="Pfam" id="PF01425"/>
    </source>
</evidence>
<dbReference type="RefSeq" id="WP_059061282.1">
    <property type="nucleotide sequence ID" value="NZ_LN879502.1"/>
</dbReference>
<gene>
    <name evidence="10 12" type="primary">gatA</name>
    <name evidence="12" type="ORF">PNK_1522</name>
</gene>
<dbReference type="InterPro" id="IPR020556">
    <property type="entry name" value="Amidase_CS"/>
</dbReference>
<feature type="active site" description="Acyl-ester intermediate" evidence="10">
    <location>
        <position position="176"/>
    </location>
</feature>
<reference evidence="13" key="1">
    <citation type="submission" date="2015-09" db="EMBL/GenBank/DDBJ databases">
        <authorList>
            <person name="Bertelli C."/>
        </authorList>
    </citation>
    <scope>NUCLEOTIDE SEQUENCE [LARGE SCALE GENOMIC DNA]</scope>
    <source>
        <strain evidence="13">KNic</strain>
    </source>
</reference>
<comment type="subunit">
    <text evidence="2 10">Heterotrimer of A, B and C subunits.</text>
</comment>
<keyword evidence="5 10" id="KW-0436">Ligase</keyword>
<evidence type="ECO:0000256" key="2">
    <source>
        <dbReference type="ARBA" id="ARBA00011123"/>
    </source>
</evidence>
<dbReference type="InterPro" id="IPR004412">
    <property type="entry name" value="GatA"/>
</dbReference>
<dbReference type="KEGG" id="pnl:PNK_1522"/>
<dbReference type="STRING" id="389348.PNK_1522"/>
<dbReference type="PROSITE" id="PS00571">
    <property type="entry name" value="AMIDASES"/>
    <property type="match status" value="1"/>
</dbReference>
<evidence type="ECO:0000256" key="8">
    <source>
        <dbReference type="ARBA" id="ARBA00022917"/>
    </source>
</evidence>
<keyword evidence="6 10" id="KW-0547">Nucleotide-binding</keyword>
<evidence type="ECO:0000313" key="13">
    <source>
        <dbReference type="Proteomes" id="UP000069902"/>
    </source>
</evidence>
<name>A0A0U5CQI2_9BACT</name>
<evidence type="ECO:0000256" key="3">
    <source>
        <dbReference type="ARBA" id="ARBA00012739"/>
    </source>
</evidence>
<dbReference type="GO" id="GO:0005524">
    <property type="term" value="F:ATP binding"/>
    <property type="evidence" value="ECO:0007669"/>
    <property type="project" value="UniProtKB-KW"/>
</dbReference>
<evidence type="ECO:0000256" key="1">
    <source>
        <dbReference type="ARBA" id="ARBA00008069"/>
    </source>
</evidence>
<dbReference type="HAMAP" id="MF_00120">
    <property type="entry name" value="GatA"/>
    <property type="match status" value="1"/>
</dbReference>
<dbReference type="PIRSF" id="PIRSF001221">
    <property type="entry name" value="Amidase_fungi"/>
    <property type="match status" value="1"/>
</dbReference>
<dbReference type="AlphaFoldDB" id="A0A0U5CQI2"/>
<dbReference type="Pfam" id="PF01425">
    <property type="entry name" value="Amidase"/>
    <property type="match status" value="1"/>
</dbReference>
<evidence type="ECO:0000256" key="10">
    <source>
        <dbReference type="HAMAP-Rule" id="MF_00120"/>
    </source>
</evidence>
<accession>A0A0U5CQI2</accession>
<evidence type="ECO:0000313" key="12">
    <source>
        <dbReference type="EMBL" id="CUI17132.1"/>
    </source>
</evidence>
<dbReference type="GO" id="GO:0030956">
    <property type="term" value="C:glutamyl-tRNA(Gln) amidotransferase complex"/>
    <property type="evidence" value="ECO:0007669"/>
    <property type="project" value="InterPro"/>
</dbReference>
<feature type="active site" description="Charge relay system" evidence="10">
    <location>
        <position position="152"/>
    </location>
</feature>
<dbReference type="PANTHER" id="PTHR11895:SF151">
    <property type="entry name" value="GLUTAMYL-TRNA(GLN) AMIDOTRANSFERASE SUBUNIT A"/>
    <property type="match status" value="1"/>
</dbReference>
<dbReference type="EMBL" id="LN879502">
    <property type="protein sequence ID" value="CUI17132.1"/>
    <property type="molecule type" value="Genomic_DNA"/>
</dbReference>
<dbReference type="PANTHER" id="PTHR11895">
    <property type="entry name" value="TRANSAMIDASE"/>
    <property type="match status" value="1"/>
</dbReference>
<proteinExistence type="inferred from homology"/>
<dbReference type="PATRIC" id="fig|389348.3.peg.1705"/>